<dbReference type="FunCoup" id="A0A1M6HIH0">
    <property type="interactions" value="14"/>
</dbReference>
<keyword evidence="3" id="KW-1185">Reference proteome</keyword>
<reference evidence="2 3" key="1">
    <citation type="submission" date="2016-11" db="EMBL/GenBank/DDBJ databases">
        <authorList>
            <person name="Jaros S."/>
            <person name="Januszkiewicz K."/>
            <person name="Wedrychowicz H."/>
        </authorList>
    </citation>
    <scope>NUCLEOTIDE SEQUENCE [LARGE SCALE GENOMIC DNA]</scope>
    <source>
        <strain evidence="2 3">DSM 18772</strain>
    </source>
</reference>
<evidence type="ECO:0000313" key="3">
    <source>
        <dbReference type="Proteomes" id="UP000184510"/>
    </source>
</evidence>
<keyword evidence="2" id="KW-0436">Ligase</keyword>
<name>A0A1M6HIH0_9BACT</name>
<feature type="domain" description="AMP-dependent synthetase/ligase" evidence="1">
    <location>
        <begin position="150"/>
        <end position="325"/>
    </location>
</feature>
<evidence type="ECO:0000259" key="1">
    <source>
        <dbReference type="Pfam" id="PF00501"/>
    </source>
</evidence>
<sequence length="484" mass="54261">MIAPPKNPWWESASPDEIKKRQSALLHTFLKNRVIPFAAHYRKLFADNNLTADDIRSTDDLVKLPFTSKRDLGETRDFVIIPDEAVLKKQLGTILKVFRYGPKGVKQALAEELRPIHMTSTTGRSSEPVPFLYTKHDLANLEASGLRLMELCQARSDFRVINAFPFAPHLAFWQAWYAALGNTCFVLSTGGGKVMGTSGNVNVINKIQPDAIIAMPTFLYHMLQYADSENMQWTNLKRLVLGGEKVPLGMRRKLRALCQKLGSEDVDVISTYGFTEAKLAFAECVPPKGKDPSGFHLYSDMAFVEVVDPETGERVPDGSPGEIVYTPLDSRGSVVLRYRTGDLIEGGITHEPCPYCGRTCPRLIGKISRVSDIKRLNIGKVKGTLVDFNSLEHVLDDTDGVGAWQIELRKENDDPLALDEINIHVVKMDDATDDLAEEISRRLRKATELSPNKVVFHTWEEMRKLQGVGKELKEQKLIDNRPES</sequence>
<accession>A0A1M6HIH0</accession>
<dbReference type="STRING" id="1123071.SAMN02745181_1482"/>
<gene>
    <name evidence="2" type="ORF">SAMN02745181_1482</name>
</gene>
<dbReference type="InterPro" id="IPR042099">
    <property type="entry name" value="ANL_N_sf"/>
</dbReference>
<proteinExistence type="predicted"/>
<dbReference type="EMBL" id="FQYR01000003">
    <property type="protein sequence ID" value="SHJ21990.1"/>
    <property type="molecule type" value="Genomic_DNA"/>
</dbReference>
<dbReference type="InterPro" id="IPR000873">
    <property type="entry name" value="AMP-dep_synth/lig_dom"/>
</dbReference>
<dbReference type="SUPFAM" id="SSF56801">
    <property type="entry name" value="Acetyl-CoA synthetase-like"/>
    <property type="match status" value="1"/>
</dbReference>
<dbReference type="Proteomes" id="UP000184510">
    <property type="component" value="Unassembled WGS sequence"/>
</dbReference>
<dbReference type="GO" id="GO:0016874">
    <property type="term" value="F:ligase activity"/>
    <property type="evidence" value="ECO:0007669"/>
    <property type="project" value="UniProtKB-KW"/>
</dbReference>
<evidence type="ECO:0000313" key="2">
    <source>
        <dbReference type="EMBL" id="SHJ21990.1"/>
    </source>
</evidence>
<dbReference type="RefSeq" id="WP_143158845.1">
    <property type="nucleotide sequence ID" value="NZ_FQYR01000003.1"/>
</dbReference>
<dbReference type="Pfam" id="PF00501">
    <property type="entry name" value="AMP-binding"/>
    <property type="match status" value="1"/>
</dbReference>
<dbReference type="OrthoDB" id="580775at2"/>
<organism evidence="2 3">
    <name type="scientific">Rubritalea squalenifaciens DSM 18772</name>
    <dbReference type="NCBI Taxonomy" id="1123071"/>
    <lineage>
        <taxon>Bacteria</taxon>
        <taxon>Pseudomonadati</taxon>
        <taxon>Verrucomicrobiota</taxon>
        <taxon>Verrucomicrobiia</taxon>
        <taxon>Verrucomicrobiales</taxon>
        <taxon>Rubritaleaceae</taxon>
        <taxon>Rubritalea</taxon>
    </lineage>
</organism>
<protein>
    <submittedName>
        <fullName evidence="2">Phenylacetate-coenzyme A ligase PaaK, adenylate-forming domain family</fullName>
    </submittedName>
</protein>
<dbReference type="InParanoid" id="A0A1M6HIH0"/>
<dbReference type="PANTHER" id="PTHR43845">
    <property type="entry name" value="BLR5969 PROTEIN"/>
    <property type="match status" value="1"/>
</dbReference>
<dbReference type="PANTHER" id="PTHR43845:SF1">
    <property type="entry name" value="BLR5969 PROTEIN"/>
    <property type="match status" value="1"/>
</dbReference>
<dbReference type="Gene3D" id="3.40.50.12780">
    <property type="entry name" value="N-terminal domain of ligase-like"/>
    <property type="match status" value="1"/>
</dbReference>
<dbReference type="AlphaFoldDB" id="A0A1M6HIH0"/>